<dbReference type="InterPro" id="IPR050219">
    <property type="entry name" value="DnaG_primase"/>
</dbReference>
<organism evidence="5 6">
    <name type="scientific">Flavobacterium psychroterrae</name>
    <dbReference type="NCBI Taxonomy" id="2133767"/>
    <lineage>
        <taxon>Bacteria</taxon>
        <taxon>Pseudomonadati</taxon>
        <taxon>Bacteroidota</taxon>
        <taxon>Flavobacteriia</taxon>
        <taxon>Flavobacteriales</taxon>
        <taxon>Flavobacteriaceae</taxon>
        <taxon>Flavobacterium</taxon>
    </lineage>
</organism>
<dbReference type="InterPro" id="IPR002694">
    <property type="entry name" value="Znf_CHC2"/>
</dbReference>
<dbReference type="PANTHER" id="PTHR30313:SF2">
    <property type="entry name" value="DNA PRIMASE"/>
    <property type="match status" value="1"/>
</dbReference>
<keyword evidence="1" id="KW-0479">Metal-binding</keyword>
<dbReference type="Pfam" id="PF13155">
    <property type="entry name" value="Toprim_2"/>
    <property type="match status" value="1"/>
</dbReference>
<keyword evidence="3" id="KW-0862">Zinc</keyword>
<dbReference type="InterPro" id="IPR036977">
    <property type="entry name" value="DNA_primase_Znf_CHC2"/>
</dbReference>
<dbReference type="Gene3D" id="3.90.580.10">
    <property type="entry name" value="Zinc finger, CHC2-type domain"/>
    <property type="match status" value="1"/>
</dbReference>
<proteinExistence type="predicted"/>
<comment type="caution">
    <text evidence="5">The sequence shown here is derived from an EMBL/GenBank/DDBJ whole genome shotgun (WGS) entry which is preliminary data.</text>
</comment>
<dbReference type="Gene3D" id="3.40.1360.10">
    <property type="match status" value="1"/>
</dbReference>
<evidence type="ECO:0000259" key="4">
    <source>
        <dbReference type="SMART" id="SM00400"/>
    </source>
</evidence>
<evidence type="ECO:0000256" key="1">
    <source>
        <dbReference type="ARBA" id="ARBA00022723"/>
    </source>
</evidence>
<name>A0ABS5PIH9_9FLAO</name>
<dbReference type="Proteomes" id="UP000722625">
    <property type="component" value="Unassembled WGS sequence"/>
</dbReference>
<protein>
    <submittedName>
        <fullName evidence="5">Toprim domain-containing protein</fullName>
    </submittedName>
</protein>
<dbReference type="RefSeq" id="WP_213307987.1">
    <property type="nucleotide sequence ID" value="NZ_JAGYVZ010000047.1"/>
</dbReference>
<evidence type="ECO:0000256" key="2">
    <source>
        <dbReference type="ARBA" id="ARBA00022771"/>
    </source>
</evidence>
<feature type="domain" description="Zinc finger CHC2-type" evidence="4">
    <location>
        <begin position="33"/>
        <end position="87"/>
    </location>
</feature>
<evidence type="ECO:0000256" key="3">
    <source>
        <dbReference type="ARBA" id="ARBA00022833"/>
    </source>
</evidence>
<keyword evidence="6" id="KW-1185">Reference proteome</keyword>
<reference evidence="5 6" key="1">
    <citation type="journal article" date="2018" name="Int. J. Syst. Evol. Microbiol.">
        <title>Flavobacterium chryseum sp. nov. and Flavobacterium psychroterrae sp. nov., novel environmental bacteria isolated from Antarctica.</title>
        <authorList>
            <person name="Kralova S."/>
            <person name="Svec P."/>
            <person name="Busse H.J."/>
            <person name="Stankova E."/>
            <person name="Vaczi P."/>
            <person name="Sedlacek I."/>
        </authorList>
    </citation>
    <scope>NUCLEOTIDE SEQUENCE [LARGE SCALE GENOMIC DNA]</scope>
    <source>
        <strain evidence="5 6">CCM 8827</strain>
    </source>
</reference>
<dbReference type="SMART" id="SM00400">
    <property type="entry name" value="ZnF_CHCC"/>
    <property type="match status" value="1"/>
</dbReference>
<gene>
    <name evidence="5" type="ORF">KHA90_24325</name>
</gene>
<dbReference type="Pfam" id="PF01807">
    <property type="entry name" value="Zn_ribbon_DnaG"/>
    <property type="match status" value="1"/>
</dbReference>
<evidence type="ECO:0000313" key="6">
    <source>
        <dbReference type="Proteomes" id="UP000722625"/>
    </source>
</evidence>
<dbReference type="EMBL" id="JAGYVZ010000047">
    <property type="protein sequence ID" value="MBS7234133.1"/>
    <property type="molecule type" value="Genomic_DNA"/>
</dbReference>
<keyword evidence="2" id="KW-0863">Zinc-finger</keyword>
<sequence length="310" mass="36219">MEKFNCKIANQIDLVNYLETLGHEPSKIKNQDYWFLSPFRNENTPSFKVNQKLNLWYDHGLGKGGNVVDFGIEYFRCTVSEFLQLLNGSSISSEASLSHKNENLHSSSQRIADKKKDNLIDKIVIVDVRTLENKFLMTYLHNRSISQEIARYHCKEVDFCLNNRKYTAIGFQNISGGYELRNENFKGSSSPKDITYIDNQAKTVVVFEGFFDYLSYKMMNEKSVNLQTNFLVLNSLSFFNKSLQLMEKHERVDLYLDRDSGGVKCTHEALQRDSTIYIDQSFLYEQKKDLNEWLNQRQQVKQGHSFRRSI</sequence>
<evidence type="ECO:0000313" key="5">
    <source>
        <dbReference type="EMBL" id="MBS7234133.1"/>
    </source>
</evidence>
<accession>A0ABS5PIH9</accession>
<dbReference type="PANTHER" id="PTHR30313">
    <property type="entry name" value="DNA PRIMASE"/>
    <property type="match status" value="1"/>
</dbReference>
<dbReference type="SUPFAM" id="SSF57783">
    <property type="entry name" value="Zinc beta-ribbon"/>
    <property type="match status" value="1"/>
</dbReference>